<proteinExistence type="predicted"/>
<dbReference type="Gene3D" id="3.90.25.10">
    <property type="entry name" value="UDP-galactose 4-epimerase, domain 1"/>
    <property type="match status" value="1"/>
</dbReference>
<name>A0ABP8TUI2_9ACTN</name>
<reference evidence="3" key="1">
    <citation type="journal article" date="2019" name="Int. J. Syst. Evol. Microbiol.">
        <title>The Global Catalogue of Microorganisms (GCM) 10K type strain sequencing project: providing services to taxonomists for standard genome sequencing and annotation.</title>
        <authorList>
            <consortium name="The Broad Institute Genomics Platform"/>
            <consortium name="The Broad Institute Genome Sequencing Center for Infectious Disease"/>
            <person name="Wu L."/>
            <person name="Ma J."/>
        </authorList>
    </citation>
    <scope>NUCLEOTIDE SEQUENCE [LARGE SCALE GENOMIC DNA]</scope>
    <source>
        <strain evidence="3">JCM 17938</strain>
    </source>
</reference>
<evidence type="ECO:0000259" key="1">
    <source>
        <dbReference type="Pfam" id="PF13460"/>
    </source>
</evidence>
<keyword evidence="3" id="KW-1185">Reference proteome</keyword>
<organism evidence="2 3">
    <name type="scientific">Actinoallomurus liliacearum</name>
    <dbReference type="NCBI Taxonomy" id="1080073"/>
    <lineage>
        <taxon>Bacteria</taxon>
        <taxon>Bacillati</taxon>
        <taxon>Actinomycetota</taxon>
        <taxon>Actinomycetes</taxon>
        <taxon>Streptosporangiales</taxon>
        <taxon>Thermomonosporaceae</taxon>
        <taxon>Actinoallomurus</taxon>
    </lineage>
</organism>
<evidence type="ECO:0000313" key="2">
    <source>
        <dbReference type="EMBL" id="GAA4616853.1"/>
    </source>
</evidence>
<dbReference type="PANTHER" id="PTHR47129">
    <property type="entry name" value="QUINONE OXIDOREDUCTASE 2"/>
    <property type="match status" value="1"/>
</dbReference>
<dbReference type="InterPro" id="IPR036291">
    <property type="entry name" value="NAD(P)-bd_dom_sf"/>
</dbReference>
<gene>
    <name evidence="2" type="ORF">GCM10023195_75040</name>
</gene>
<comment type="caution">
    <text evidence="2">The sequence shown here is derived from an EMBL/GenBank/DDBJ whole genome shotgun (WGS) entry which is preliminary data.</text>
</comment>
<dbReference type="SUPFAM" id="SSF51735">
    <property type="entry name" value="NAD(P)-binding Rossmann-fold domains"/>
    <property type="match status" value="1"/>
</dbReference>
<protein>
    <submittedName>
        <fullName evidence="2">SDR family oxidoreductase</fullName>
    </submittedName>
</protein>
<sequence length="307" mass="32170">MILVTGISGGLGSLIFRGLSGEDGLDVVGGTRSGDGRTARRIDFDDPVSLADGFRGVDVLVFVSAGYAEDDIVLARHGAVVDAAEAAGVRHVIYTSLASSGDLMTIALTHRWTEARLAEASFDVTILRNGLYAEVPVGLATAAAASAAETGVFAAAFGTGRVSVVAKKDLAEVAVRVAAEIQHDLAAGRRNRHAGKTYELEGVEAIGGQDIAEVLSDALDRPVDYQPISLFTTREALAGSGLEPYQITHTLSLFSNLNAGYLQANGTDLTTLLPTKPRLVRDQIVQAVKDGGYQSRSVTSQSVTNRT</sequence>
<dbReference type="PANTHER" id="PTHR47129:SF1">
    <property type="entry name" value="NMRA-LIKE DOMAIN-CONTAINING PROTEIN"/>
    <property type="match status" value="1"/>
</dbReference>
<feature type="domain" description="NAD(P)-binding" evidence="1">
    <location>
        <begin position="8"/>
        <end position="178"/>
    </location>
</feature>
<dbReference type="EMBL" id="BAABHJ010000038">
    <property type="protein sequence ID" value="GAA4616853.1"/>
    <property type="molecule type" value="Genomic_DNA"/>
</dbReference>
<evidence type="ECO:0000313" key="3">
    <source>
        <dbReference type="Proteomes" id="UP001500212"/>
    </source>
</evidence>
<dbReference type="InterPro" id="IPR016040">
    <property type="entry name" value="NAD(P)-bd_dom"/>
</dbReference>
<dbReference type="Pfam" id="PF13460">
    <property type="entry name" value="NAD_binding_10"/>
    <property type="match status" value="1"/>
</dbReference>
<accession>A0ABP8TUI2</accession>
<dbReference type="RefSeq" id="WP_345365117.1">
    <property type="nucleotide sequence ID" value="NZ_BAABHJ010000038.1"/>
</dbReference>
<dbReference type="Proteomes" id="UP001500212">
    <property type="component" value="Unassembled WGS sequence"/>
</dbReference>
<dbReference type="InterPro" id="IPR052718">
    <property type="entry name" value="NmrA-type_oxidoreductase"/>
</dbReference>
<dbReference type="Gene3D" id="3.40.50.720">
    <property type="entry name" value="NAD(P)-binding Rossmann-like Domain"/>
    <property type="match status" value="1"/>
</dbReference>